<protein>
    <recommendedName>
        <fullName evidence="1">IrrE N-terminal-like domain-containing protein</fullName>
    </recommendedName>
</protein>
<dbReference type="InterPro" id="IPR052345">
    <property type="entry name" value="Rad_response_metalloprotease"/>
</dbReference>
<accession>A0A517PWC5</accession>
<keyword evidence="3" id="KW-1185">Reference proteome</keyword>
<dbReference type="AlphaFoldDB" id="A0A517PWC5"/>
<feature type="domain" description="IrrE N-terminal-like" evidence="1">
    <location>
        <begin position="92"/>
        <end position="177"/>
    </location>
</feature>
<dbReference type="PANTHER" id="PTHR43236:SF2">
    <property type="entry name" value="BLL0069 PROTEIN"/>
    <property type="match status" value="1"/>
</dbReference>
<proteinExistence type="predicted"/>
<reference evidence="2 3" key="1">
    <citation type="submission" date="2019-02" db="EMBL/GenBank/DDBJ databases">
        <title>Deep-cultivation of Planctomycetes and their phenomic and genomic characterization uncovers novel biology.</title>
        <authorList>
            <person name="Wiegand S."/>
            <person name="Jogler M."/>
            <person name="Boedeker C."/>
            <person name="Pinto D."/>
            <person name="Vollmers J."/>
            <person name="Rivas-Marin E."/>
            <person name="Kohn T."/>
            <person name="Peeters S.H."/>
            <person name="Heuer A."/>
            <person name="Rast P."/>
            <person name="Oberbeckmann S."/>
            <person name="Bunk B."/>
            <person name="Jeske O."/>
            <person name="Meyerdierks A."/>
            <person name="Storesund J.E."/>
            <person name="Kallscheuer N."/>
            <person name="Luecker S."/>
            <person name="Lage O.M."/>
            <person name="Pohl T."/>
            <person name="Merkel B.J."/>
            <person name="Hornburger P."/>
            <person name="Mueller R.-W."/>
            <person name="Bruemmer F."/>
            <person name="Labrenz M."/>
            <person name="Spormann A.M."/>
            <person name="Op den Camp H."/>
            <person name="Overmann J."/>
            <person name="Amann R."/>
            <person name="Jetten M.S.M."/>
            <person name="Mascher T."/>
            <person name="Medema M.H."/>
            <person name="Devos D.P."/>
            <person name="Kaster A.-K."/>
            <person name="Ovreas L."/>
            <person name="Rohde M."/>
            <person name="Galperin M.Y."/>
            <person name="Jogler C."/>
        </authorList>
    </citation>
    <scope>NUCLEOTIDE SEQUENCE [LARGE SCALE GENOMIC DNA]</scope>
    <source>
        <strain evidence="2 3">HG66A1</strain>
    </source>
</reference>
<dbReference type="Proteomes" id="UP000320421">
    <property type="component" value="Chromosome"/>
</dbReference>
<dbReference type="EMBL" id="CP036266">
    <property type="protein sequence ID" value="QDT23678.1"/>
    <property type="molecule type" value="Genomic_DNA"/>
</dbReference>
<evidence type="ECO:0000259" key="1">
    <source>
        <dbReference type="Pfam" id="PF06114"/>
    </source>
</evidence>
<name>A0A517PWC5_9PLAN</name>
<gene>
    <name evidence="2" type="ORF">HG66A1_55000</name>
</gene>
<dbReference type="InterPro" id="IPR010359">
    <property type="entry name" value="IrrE_HExxH"/>
</dbReference>
<evidence type="ECO:0000313" key="3">
    <source>
        <dbReference type="Proteomes" id="UP000320421"/>
    </source>
</evidence>
<dbReference type="Pfam" id="PF06114">
    <property type="entry name" value="Peptidase_M78"/>
    <property type="match status" value="1"/>
</dbReference>
<dbReference type="Gene3D" id="1.10.10.2910">
    <property type="match status" value="1"/>
</dbReference>
<organism evidence="2 3">
    <name type="scientific">Gimesia chilikensis</name>
    <dbReference type="NCBI Taxonomy" id="2605989"/>
    <lineage>
        <taxon>Bacteria</taxon>
        <taxon>Pseudomonadati</taxon>
        <taxon>Planctomycetota</taxon>
        <taxon>Planctomycetia</taxon>
        <taxon>Planctomycetales</taxon>
        <taxon>Planctomycetaceae</taxon>
        <taxon>Gimesia</taxon>
    </lineage>
</organism>
<evidence type="ECO:0000313" key="2">
    <source>
        <dbReference type="EMBL" id="QDT23678.1"/>
    </source>
</evidence>
<dbReference type="RefSeq" id="WP_197996828.1">
    <property type="nucleotide sequence ID" value="NZ_CP036266.1"/>
</dbReference>
<sequence>MAKIVDWKHIYYERQLATEAGERIAQAYNFSTPPVDPLKIIHEERRLIHAVGDDFGDAFDGRIKYIGPRFLICYNTRYDTWPHTGSHHSKVQFTIGHELGHYFLDEHRKILVSTHTAHGSRTEFVSDSLIEQQADCFASGLLMPSSLFRPLINKKNFPSIDEIKKVRQSFQVSLIGTLVRWTQLSDFPCATIAVRNGVIQFGWVSEAFRRIGAYRVLRGESVEGRAFRRFSGQDPSFSKYRDGSGSGVGLNWLDYSQKRLDTLEHYFVIPYTKTIWVFLIVDENDLLELDL</sequence>
<dbReference type="PANTHER" id="PTHR43236">
    <property type="entry name" value="ANTITOXIN HIGA1"/>
    <property type="match status" value="1"/>
</dbReference>